<dbReference type="InterPro" id="IPR003593">
    <property type="entry name" value="AAA+_ATPase"/>
</dbReference>
<dbReference type="SUPFAM" id="SSF90123">
    <property type="entry name" value="ABC transporter transmembrane region"/>
    <property type="match status" value="1"/>
</dbReference>
<keyword evidence="2 8" id="KW-0812">Transmembrane</keyword>
<dbReference type="CDD" id="cd18564">
    <property type="entry name" value="ABC_6TM_exporter_like"/>
    <property type="match status" value="1"/>
</dbReference>
<dbReference type="SMART" id="SM00382">
    <property type="entry name" value="AAA"/>
    <property type="match status" value="1"/>
</dbReference>
<dbReference type="PROSITE" id="PS50929">
    <property type="entry name" value="ABC_TM1F"/>
    <property type="match status" value="1"/>
</dbReference>
<evidence type="ECO:0000313" key="11">
    <source>
        <dbReference type="EMBL" id="GAA1828978.1"/>
    </source>
</evidence>
<feature type="transmembrane region" description="Helical" evidence="8">
    <location>
        <begin position="180"/>
        <end position="208"/>
    </location>
</feature>
<dbReference type="EMBL" id="BAAAQK010000001">
    <property type="protein sequence ID" value="GAA1828978.1"/>
    <property type="molecule type" value="Genomic_DNA"/>
</dbReference>
<keyword evidence="3" id="KW-0547">Nucleotide-binding</keyword>
<feature type="transmembrane region" description="Helical" evidence="8">
    <location>
        <begin position="90"/>
        <end position="111"/>
    </location>
</feature>
<evidence type="ECO:0000256" key="8">
    <source>
        <dbReference type="SAM" id="Phobius"/>
    </source>
</evidence>
<protein>
    <recommendedName>
        <fullName evidence="13">ABC transporter</fullName>
    </recommendedName>
</protein>
<evidence type="ECO:0000256" key="3">
    <source>
        <dbReference type="ARBA" id="ARBA00022741"/>
    </source>
</evidence>
<comment type="caution">
    <text evidence="11">The sequence shown here is derived from an EMBL/GenBank/DDBJ whole genome shotgun (WGS) entry which is preliminary data.</text>
</comment>
<dbReference type="InterPro" id="IPR036640">
    <property type="entry name" value="ABC1_TM_sf"/>
</dbReference>
<dbReference type="PROSITE" id="PS00211">
    <property type="entry name" value="ABC_TRANSPORTER_1"/>
    <property type="match status" value="1"/>
</dbReference>
<evidence type="ECO:0000313" key="12">
    <source>
        <dbReference type="Proteomes" id="UP001500449"/>
    </source>
</evidence>
<dbReference type="Pfam" id="PF00005">
    <property type="entry name" value="ABC_tran"/>
    <property type="match status" value="1"/>
</dbReference>
<evidence type="ECO:0000256" key="4">
    <source>
        <dbReference type="ARBA" id="ARBA00022840"/>
    </source>
</evidence>
<dbReference type="PROSITE" id="PS50893">
    <property type="entry name" value="ABC_TRANSPORTER_2"/>
    <property type="match status" value="1"/>
</dbReference>
<keyword evidence="4" id="KW-0067">ATP-binding</keyword>
<dbReference type="InterPro" id="IPR027417">
    <property type="entry name" value="P-loop_NTPase"/>
</dbReference>
<gene>
    <name evidence="11" type="ORF">GCM10009836_03450</name>
</gene>
<dbReference type="PANTHER" id="PTHR43394:SF1">
    <property type="entry name" value="ATP-BINDING CASSETTE SUB-FAMILY B MEMBER 10, MITOCHONDRIAL"/>
    <property type="match status" value="1"/>
</dbReference>
<dbReference type="Pfam" id="PF00664">
    <property type="entry name" value="ABC_membrane"/>
    <property type="match status" value="1"/>
</dbReference>
<feature type="domain" description="ABC transmembrane type-1" evidence="10">
    <location>
        <begin position="55"/>
        <end position="337"/>
    </location>
</feature>
<sequence>MTTTQVRPPVPASGESSVTRLLIAANLLEDAPPVGVRMIFRRFWPDTRSFRGRIWLSLVFVALAPALSAVTIYLFKILVDDVLIPHDYRLFFVVAGIYLLVSFAEGIVSFYDQYLSTWVGERFVLNLRRRLFAHLHRLSSEFFERRQLGDVLSRLTGDVAAIEQLVLSGVSEALTYGFQLLFFTAALFYLNWQLALASLIAAPAFLLVARSFSRRIKDAAREKRRRAGSITTVAEESFGNAALVRAYDRQAAEEARFDRENTGSFTAQMRATRLQSMFGPITEILEVVGVLLVMALAVYELAQNRITIGGLLVFVAYLTQLYGPIQSLGQLTNTIFAASASAERVIEILDTESAVAEPANPVRLGRASGLVEIHGVGFRYPSTTAPALSDVDLTVRPGQKVAIVGASGAGKSTLAKLLLRFYDPTSGSITLDGCDLRELRSEDLRRNVATVLQETLVFDGTVRENILWGRPDATEEEIVAAARAADADAYIRGLPEGYDTRIGQRGRLLSGGQRQRLAIARAMIRDAPVLLLDEPTTGLDAESTRRVMEPLTRLMSGRTTIVISHNLLTVTDADRILFLEDGRVSAAGTHSHLLAASPGYAQLYRLHESPTGASASAGETEPPEPSSPEPERRPTVPTTPADAADPVVDAAAARPTPAPRRRLTIVRRRGLALAAVATTAVLGLLLVLFPQQWTGGTAVSADQALATWINSETDVATAVDAPPDVRAELIRNGVAAQRLAAGGALVVTQGQAAAGEPVVRFGDGDGALTVSRPASAPVTTGPELAARAAAGGQLVANPNVVASPAARDDLQAGRVDPRALAVLAGLAGRGPIRIDFFPATPGEDPALPRHRVELAGLDAAALGWIRAQQAPFAAATATTGATTVLSWAVPIPAELLGR</sequence>
<feature type="transmembrane region" description="Helical" evidence="8">
    <location>
        <begin position="305"/>
        <end position="323"/>
    </location>
</feature>
<name>A0ABN2MJB9_9PSEU</name>
<dbReference type="InterPro" id="IPR011527">
    <property type="entry name" value="ABC1_TM_dom"/>
</dbReference>
<dbReference type="Gene3D" id="3.40.50.300">
    <property type="entry name" value="P-loop containing nucleotide triphosphate hydrolases"/>
    <property type="match status" value="1"/>
</dbReference>
<comment type="subcellular location">
    <subcellularLocation>
        <location evidence="1">Cell membrane</location>
        <topology evidence="1">Multi-pass membrane protein</topology>
    </subcellularLocation>
</comment>
<reference evidence="11 12" key="1">
    <citation type="journal article" date="2019" name="Int. J. Syst. Evol. Microbiol.">
        <title>The Global Catalogue of Microorganisms (GCM) 10K type strain sequencing project: providing services to taxonomists for standard genome sequencing and annotation.</title>
        <authorList>
            <consortium name="The Broad Institute Genomics Platform"/>
            <consortium name="The Broad Institute Genome Sequencing Center for Infectious Disease"/>
            <person name="Wu L."/>
            <person name="Ma J."/>
        </authorList>
    </citation>
    <scope>NUCLEOTIDE SEQUENCE [LARGE SCALE GENOMIC DNA]</scope>
    <source>
        <strain evidence="11 12">JCM 16009</strain>
    </source>
</reference>
<feature type="transmembrane region" description="Helical" evidence="8">
    <location>
        <begin position="278"/>
        <end position="299"/>
    </location>
</feature>
<dbReference type="RefSeq" id="WP_344411711.1">
    <property type="nucleotide sequence ID" value="NZ_BAAAQK010000001.1"/>
</dbReference>
<keyword evidence="5 8" id="KW-1133">Transmembrane helix</keyword>
<evidence type="ECO:0000256" key="1">
    <source>
        <dbReference type="ARBA" id="ARBA00004651"/>
    </source>
</evidence>
<keyword evidence="6 8" id="KW-0472">Membrane</keyword>
<evidence type="ECO:0000256" key="6">
    <source>
        <dbReference type="ARBA" id="ARBA00023136"/>
    </source>
</evidence>
<feature type="transmembrane region" description="Helical" evidence="8">
    <location>
        <begin position="54"/>
        <end position="78"/>
    </location>
</feature>
<evidence type="ECO:0000256" key="5">
    <source>
        <dbReference type="ARBA" id="ARBA00022989"/>
    </source>
</evidence>
<dbReference type="InterPro" id="IPR039421">
    <property type="entry name" value="Type_1_exporter"/>
</dbReference>
<evidence type="ECO:0000256" key="7">
    <source>
        <dbReference type="SAM" id="MobiDB-lite"/>
    </source>
</evidence>
<proteinExistence type="predicted"/>
<accession>A0ABN2MJB9</accession>
<evidence type="ECO:0000259" key="9">
    <source>
        <dbReference type="PROSITE" id="PS50893"/>
    </source>
</evidence>
<dbReference type="Gene3D" id="1.20.1560.10">
    <property type="entry name" value="ABC transporter type 1, transmembrane domain"/>
    <property type="match status" value="1"/>
</dbReference>
<feature type="transmembrane region" description="Helical" evidence="8">
    <location>
        <begin position="670"/>
        <end position="689"/>
    </location>
</feature>
<dbReference type="PANTHER" id="PTHR43394">
    <property type="entry name" value="ATP-DEPENDENT PERMEASE MDL1, MITOCHONDRIAL"/>
    <property type="match status" value="1"/>
</dbReference>
<dbReference type="InterPro" id="IPR017871">
    <property type="entry name" value="ABC_transporter-like_CS"/>
</dbReference>
<evidence type="ECO:0000259" key="10">
    <source>
        <dbReference type="PROSITE" id="PS50929"/>
    </source>
</evidence>
<dbReference type="SUPFAM" id="SSF52540">
    <property type="entry name" value="P-loop containing nucleoside triphosphate hydrolases"/>
    <property type="match status" value="1"/>
</dbReference>
<evidence type="ECO:0008006" key="13">
    <source>
        <dbReference type="Google" id="ProtNLM"/>
    </source>
</evidence>
<feature type="domain" description="ABC transporter" evidence="9">
    <location>
        <begin position="371"/>
        <end position="606"/>
    </location>
</feature>
<keyword evidence="12" id="KW-1185">Reference proteome</keyword>
<dbReference type="Proteomes" id="UP001500449">
    <property type="component" value="Unassembled WGS sequence"/>
</dbReference>
<feature type="region of interest" description="Disordered" evidence="7">
    <location>
        <begin position="610"/>
        <end position="655"/>
    </location>
</feature>
<evidence type="ECO:0000256" key="2">
    <source>
        <dbReference type="ARBA" id="ARBA00022692"/>
    </source>
</evidence>
<feature type="compositionally biased region" description="Low complexity" evidence="7">
    <location>
        <begin position="635"/>
        <end position="655"/>
    </location>
</feature>
<dbReference type="InterPro" id="IPR003439">
    <property type="entry name" value="ABC_transporter-like_ATP-bd"/>
</dbReference>
<organism evidence="11 12">
    <name type="scientific">Pseudonocardia ailaonensis</name>
    <dbReference type="NCBI Taxonomy" id="367279"/>
    <lineage>
        <taxon>Bacteria</taxon>
        <taxon>Bacillati</taxon>
        <taxon>Actinomycetota</taxon>
        <taxon>Actinomycetes</taxon>
        <taxon>Pseudonocardiales</taxon>
        <taxon>Pseudonocardiaceae</taxon>
        <taxon>Pseudonocardia</taxon>
    </lineage>
</organism>